<name>A0A8B7ZAC9_ACAPL</name>
<dbReference type="Gene3D" id="3.10.100.10">
    <property type="entry name" value="Mannose-Binding Protein A, subunit A"/>
    <property type="match status" value="1"/>
</dbReference>
<feature type="domain" description="C-type lectin" evidence="3">
    <location>
        <begin position="42"/>
        <end position="154"/>
    </location>
</feature>
<evidence type="ECO:0000313" key="4">
    <source>
        <dbReference type="Proteomes" id="UP000694845"/>
    </source>
</evidence>
<evidence type="ECO:0000259" key="3">
    <source>
        <dbReference type="PROSITE" id="PS50041"/>
    </source>
</evidence>
<dbReference type="InterPro" id="IPR001304">
    <property type="entry name" value="C-type_lectin-like"/>
</dbReference>
<feature type="signal peptide" evidence="2">
    <location>
        <begin position="1"/>
        <end position="22"/>
    </location>
</feature>
<keyword evidence="4" id="KW-1185">Reference proteome</keyword>
<dbReference type="Proteomes" id="UP000694845">
    <property type="component" value="Unplaced"/>
</dbReference>
<dbReference type="OMA" id="SECTSSW"/>
<sequence>MVLPKRFIFGLISLHLTMRGTAQNEGCVTAIGHACPFGWTQWTGKCYKALNHQMTWFDAKVECDKMDSDLVVPQSKEETDFLLSMKYYFWINCNDLHTDGVWTCQEGSIEVEYRDWNQGEPNNLGQEEDCGSVWGNTKKWNDTPCSLDYSVICTRPAAPVLHF</sequence>
<dbReference type="OrthoDB" id="418245at2759"/>
<gene>
    <name evidence="5" type="primary">LOC110985715</name>
</gene>
<dbReference type="KEGG" id="aplc:110985715"/>
<keyword evidence="2" id="KW-0732">Signal</keyword>
<dbReference type="InterPro" id="IPR016187">
    <property type="entry name" value="CTDL_fold"/>
</dbReference>
<dbReference type="RefSeq" id="XP_022102629.1">
    <property type="nucleotide sequence ID" value="XM_022246937.1"/>
</dbReference>
<dbReference type="Pfam" id="PF00059">
    <property type="entry name" value="Lectin_C"/>
    <property type="match status" value="1"/>
</dbReference>
<dbReference type="AlphaFoldDB" id="A0A8B7ZAC9"/>
<accession>A0A8B7ZAC9</accession>
<dbReference type="PROSITE" id="PS00615">
    <property type="entry name" value="C_TYPE_LECTIN_1"/>
    <property type="match status" value="1"/>
</dbReference>
<dbReference type="InterPro" id="IPR016186">
    <property type="entry name" value="C-type_lectin-like/link_sf"/>
</dbReference>
<evidence type="ECO:0000313" key="5">
    <source>
        <dbReference type="RefSeq" id="XP_022102629.1"/>
    </source>
</evidence>
<reference evidence="5" key="1">
    <citation type="submission" date="2025-08" db="UniProtKB">
        <authorList>
            <consortium name="RefSeq"/>
        </authorList>
    </citation>
    <scope>IDENTIFICATION</scope>
</reference>
<feature type="chain" id="PRO_5034165427" evidence="2">
    <location>
        <begin position="23"/>
        <end position="163"/>
    </location>
</feature>
<keyword evidence="1" id="KW-1015">Disulfide bond</keyword>
<dbReference type="PANTHER" id="PTHR22803">
    <property type="entry name" value="MANNOSE, PHOSPHOLIPASE, LECTIN RECEPTOR RELATED"/>
    <property type="match status" value="1"/>
</dbReference>
<dbReference type="SUPFAM" id="SSF56436">
    <property type="entry name" value="C-type lectin-like"/>
    <property type="match status" value="1"/>
</dbReference>
<organism evidence="4 5">
    <name type="scientific">Acanthaster planci</name>
    <name type="common">Crown-of-thorns starfish</name>
    <dbReference type="NCBI Taxonomy" id="133434"/>
    <lineage>
        <taxon>Eukaryota</taxon>
        <taxon>Metazoa</taxon>
        <taxon>Echinodermata</taxon>
        <taxon>Eleutherozoa</taxon>
        <taxon>Asterozoa</taxon>
        <taxon>Asteroidea</taxon>
        <taxon>Valvatacea</taxon>
        <taxon>Valvatida</taxon>
        <taxon>Acanthasteridae</taxon>
        <taxon>Acanthaster</taxon>
    </lineage>
</organism>
<dbReference type="SMART" id="SM00034">
    <property type="entry name" value="CLECT"/>
    <property type="match status" value="1"/>
</dbReference>
<dbReference type="InterPro" id="IPR018378">
    <property type="entry name" value="C-type_lectin_CS"/>
</dbReference>
<dbReference type="PROSITE" id="PS50041">
    <property type="entry name" value="C_TYPE_LECTIN_2"/>
    <property type="match status" value="1"/>
</dbReference>
<dbReference type="InterPro" id="IPR050111">
    <property type="entry name" value="C-type_lectin/snaclec_domain"/>
</dbReference>
<protein>
    <submittedName>
        <fullName evidence="5">CD209 antigen-like</fullName>
    </submittedName>
</protein>
<proteinExistence type="predicted"/>
<evidence type="ECO:0000256" key="1">
    <source>
        <dbReference type="ARBA" id="ARBA00023157"/>
    </source>
</evidence>
<evidence type="ECO:0000256" key="2">
    <source>
        <dbReference type="SAM" id="SignalP"/>
    </source>
</evidence>
<dbReference type="GeneID" id="110985715"/>